<dbReference type="SUPFAM" id="SSF48013">
    <property type="entry name" value="NusB-like"/>
    <property type="match status" value="1"/>
</dbReference>
<dbReference type="Pfam" id="PF01029">
    <property type="entry name" value="NusB"/>
    <property type="match status" value="1"/>
</dbReference>
<dbReference type="KEGG" id="apor:DDU33_06195"/>
<comment type="similarity">
    <text evidence="1 6">Belongs to the NusB family.</text>
</comment>
<dbReference type="InterPro" id="IPR011605">
    <property type="entry name" value="NusB_fam"/>
</dbReference>
<name>A0A2U8FJF7_9PAST</name>
<keyword evidence="4 6" id="KW-0805">Transcription regulation</keyword>
<dbReference type="PANTHER" id="PTHR11078">
    <property type="entry name" value="N UTILIZATION SUBSTANCE PROTEIN B-RELATED"/>
    <property type="match status" value="1"/>
</dbReference>
<organism evidence="8 9">
    <name type="scientific">Actinobacillus porcitonsillarum</name>
    <dbReference type="NCBI Taxonomy" id="189834"/>
    <lineage>
        <taxon>Bacteria</taxon>
        <taxon>Pseudomonadati</taxon>
        <taxon>Pseudomonadota</taxon>
        <taxon>Gammaproteobacteria</taxon>
        <taxon>Pasteurellales</taxon>
        <taxon>Pasteurellaceae</taxon>
        <taxon>Actinobacillus</taxon>
    </lineage>
</organism>
<dbReference type="EMBL" id="CP029206">
    <property type="protein sequence ID" value="AWI51093.1"/>
    <property type="molecule type" value="Genomic_DNA"/>
</dbReference>
<gene>
    <name evidence="6" type="primary">nusB</name>
    <name evidence="8" type="ORF">DDU33_06195</name>
</gene>
<evidence type="ECO:0000313" key="9">
    <source>
        <dbReference type="Proteomes" id="UP000244920"/>
    </source>
</evidence>
<dbReference type="AlphaFoldDB" id="A0A2U8FJF7"/>
<dbReference type="GO" id="GO:0006353">
    <property type="term" value="P:DNA-templated transcription termination"/>
    <property type="evidence" value="ECO:0007669"/>
    <property type="project" value="UniProtKB-UniRule"/>
</dbReference>
<dbReference type="GO" id="GO:0005829">
    <property type="term" value="C:cytosol"/>
    <property type="evidence" value="ECO:0007669"/>
    <property type="project" value="TreeGrafter"/>
</dbReference>
<keyword evidence="2 6" id="KW-0889">Transcription antitermination</keyword>
<dbReference type="InterPro" id="IPR035926">
    <property type="entry name" value="NusB-like_sf"/>
</dbReference>
<accession>A0A2U8FJF7</accession>
<keyword evidence="9" id="KW-1185">Reference proteome</keyword>
<evidence type="ECO:0000256" key="2">
    <source>
        <dbReference type="ARBA" id="ARBA00022814"/>
    </source>
</evidence>
<proteinExistence type="inferred from homology"/>
<evidence type="ECO:0000256" key="5">
    <source>
        <dbReference type="ARBA" id="ARBA00023163"/>
    </source>
</evidence>
<reference evidence="9" key="1">
    <citation type="submission" date="2018-05" db="EMBL/GenBank/DDBJ databases">
        <title>Complete genome sequence of Actinobacillus porcitonsillarum reference strain 9953L55 (CCUG 46996).</title>
        <authorList>
            <person name="Dona V."/>
            <person name="Perreten V."/>
        </authorList>
    </citation>
    <scope>NUCLEOTIDE SEQUENCE [LARGE SCALE GENOMIC DNA]</scope>
    <source>
        <strain evidence="9">9953L55</strain>
    </source>
</reference>
<feature type="domain" description="NusB/RsmB/TIM44" evidence="7">
    <location>
        <begin position="7"/>
        <end position="138"/>
    </location>
</feature>
<evidence type="ECO:0000256" key="1">
    <source>
        <dbReference type="ARBA" id="ARBA00005952"/>
    </source>
</evidence>
<keyword evidence="5 6" id="KW-0804">Transcription</keyword>
<evidence type="ECO:0000256" key="6">
    <source>
        <dbReference type="HAMAP-Rule" id="MF_00073"/>
    </source>
</evidence>
<sequence>MKLTPRRRARECAVQALYSWAISQNSVEEIELVFHTDTFAAEDPDTEGKIDKALFTRIFRGTVASIDEIDRSLQPFLDRNPENVDLIERSILRMAAFELHFEQDTPYKVIINEAIEVAKAFGSDDSHKYINGVLDKLAPSLGRK</sequence>
<keyword evidence="3 6" id="KW-0694">RNA-binding</keyword>
<dbReference type="Gene3D" id="1.10.940.10">
    <property type="entry name" value="NusB-like"/>
    <property type="match status" value="1"/>
</dbReference>
<evidence type="ECO:0000256" key="4">
    <source>
        <dbReference type="ARBA" id="ARBA00023015"/>
    </source>
</evidence>
<comment type="function">
    <text evidence="6">Involved in transcription antitermination. Required for transcription of ribosomal RNA (rRNA) genes. Binds specifically to the boxA antiterminator sequence of the ribosomal RNA (rrn) operons.</text>
</comment>
<evidence type="ECO:0000259" key="7">
    <source>
        <dbReference type="Pfam" id="PF01029"/>
    </source>
</evidence>
<evidence type="ECO:0000256" key="3">
    <source>
        <dbReference type="ARBA" id="ARBA00022884"/>
    </source>
</evidence>
<protein>
    <recommendedName>
        <fullName evidence="6">Transcription antitermination protein NusB</fullName>
    </recommendedName>
    <alternativeName>
        <fullName evidence="6">Antitermination factor NusB</fullName>
    </alternativeName>
</protein>
<evidence type="ECO:0000313" key="8">
    <source>
        <dbReference type="EMBL" id="AWI51093.1"/>
    </source>
</evidence>
<dbReference type="InterPro" id="IPR006027">
    <property type="entry name" value="NusB_RsmB_TIM44"/>
</dbReference>
<dbReference type="Proteomes" id="UP000244920">
    <property type="component" value="Chromosome"/>
</dbReference>
<dbReference type="GO" id="GO:0031564">
    <property type="term" value="P:transcription antitermination"/>
    <property type="evidence" value="ECO:0007669"/>
    <property type="project" value="UniProtKB-KW"/>
</dbReference>
<dbReference type="GO" id="GO:0003723">
    <property type="term" value="F:RNA binding"/>
    <property type="evidence" value="ECO:0007669"/>
    <property type="project" value="UniProtKB-UniRule"/>
</dbReference>
<dbReference type="NCBIfam" id="TIGR01951">
    <property type="entry name" value="nusB"/>
    <property type="match status" value="1"/>
</dbReference>
<dbReference type="RefSeq" id="WP_005820144.1">
    <property type="nucleotide sequence ID" value="NZ_CP029206.1"/>
</dbReference>
<dbReference type="PANTHER" id="PTHR11078:SF3">
    <property type="entry name" value="ANTITERMINATION NUSB DOMAIN-CONTAINING PROTEIN"/>
    <property type="match status" value="1"/>
</dbReference>
<dbReference type="CDD" id="cd00619">
    <property type="entry name" value="Terminator_NusB"/>
    <property type="match status" value="1"/>
</dbReference>
<dbReference type="HAMAP" id="MF_00073">
    <property type="entry name" value="NusB"/>
    <property type="match status" value="1"/>
</dbReference>